<accession>A0A6N7ISA9</accession>
<dbReference type="Proteomes" id="UP000441717">
    <property type="component" value="Unassembled WGS sequence"/>
</dbReference>
<organism evidence="1 2">
    <name type="scientific">Desulfofundulus thermobenzoicus</name>
    <dbReference type="NCBI Taxonomy" id="29376"/>
    <lineage>
        <taxon>Bacteria</taxon>
        <taxon>Bacillati</taxon>
        <taxon>Bacillota</taxon>
        <taxon>Clostridia</taxon>
        <taxon>Eubacteriales</taxon>
        <taxon>Peptococcaceae</taxon>
        <taxon>Desulfofundulus</taxon>
    </lineage>
</organism>
<comment type="caution">
    <text evidence="1">The sequence shown here is derived from an EMBL/GenBank/DDBJ whole genome shotgun (WGS) entry which is preliminary data.</text>
</comment>
<name>A0A6N7ISA9_9FIRM</name>
<gene>
    <name evidence="1" type="ORF">GFC01_11850</name>
</gene>
<reference evidence="1 2" key="1">
    <citation type="submission" date="2019-10" db="EMBL/GenBank/DDBJ databases">
        <title>Comparative genomics of sulfur disproportionating microorganisms.</title>
        <authorList>
            <person name="Ward L.M."/>
            <person name="Bertran E."/>
            <person name="Johnston D."/>
        </authorList>
    </citation>
    <scope>NUCLEOTIDE SEQUENCE [LARGE SCALE GENOMIC DNA]</scope>
    <source>
        <strain evidence="1 2">DSM 14055</strain>
    </source>
</reference>
<dbReference type="RefSeq" id="WP_152947359.1">
    <property type="nucleotide sequence ID" value="NZ_WHYR01000033.1"/>
</dbReference>
<sequence>MFCPQCNGTERHRETCSCGAIMRDAGPVADYYGPYSPYFSLAFEQPVCVHLFACPACGRDRRVTVNLIR</sequence>
<dbReference type="AlphaFoldDB" id="A0A6N7ISA9"/>
<evidence type="ECO:0000313" key="1">
    <source>
        <dbReference type="EMBL" id="MQL52940.1"/>
    </source>
</evidence>
<proteinExistence type="predicted"/>
<dbReference type="OrthoDB" id="1683552at2"/>
<protein>
    <submittedName>
        <fullName evidence="1">Uncharacterized protein</fullName>
    </submittedName>
</protein>
<keyword evidence="2" id="KW-1185">Reference proteome</keyword>
<evidence type="ECO:0000313" key="2">
    <source>
        <dbReference type="Proteomes" id="UP000441717"/>
    </source>
</evidence>
<dbReference type="EMBL" id="WHYR01000033">
    <property type="protein sequence ID" value="MQL52940.1"/>
    <property type="molecule type" value="Genomic_DNA"/>
</dbReference>